<proteinExistence type="predicted"/>
<evidence type="ECO:0000256" key="3">
    <source>
        <dbReference type="SAM" id="MobiDB-lite"/>
    </source>
</evidence>
<keyword evidence="2" id="KW-0862">Zinc</keyword>
<dbReference type="Pfam" id="PF13961">
    <property type="entry name" value="DUF4219"/>
    <property type="match status" value="1"/>
</dbReference>
<evidence type="ECO:0000259" key="5">
    <source>
        <dbReference type="PROSITE" id="PS50994"/>
    </source>
</evidence>
<evidence type="ECO:0000259" key="4">
    <source>
        <dbReference type="PROSITE" id="PS50158"/>
    </source>
</evidence>
<dbReference type="Pfam" id="PF00098">
    <property type="entry name" value="zf-CCHC"/>
    <property type="match status" value="1"/>
</dbReference>
<dbReference type="PROSITE" id="PS50994">
    <property type="entry name" value="INTEGRASE"/>
    <property type="match status" value="1"/>
</dbReference>
<dbReference type="EMBL" id="SZYD01000014">
    <property type="protein sequence ID" value="KAD4179958.1"/>
    <property type="molecule type" value="Genomic_DNA"/>
</dbReference>
<dbReference type="GO" id="GO:0006508">
    <property type="term" value="P:proteolysis"/>
    <property type="evidence" value="ECO:0007669"/>
    <property type="project" value="UniProtKB-KW"/>
</dbReference>
<dbReference type="GO" id="GO:0003676">
    <property type="term" value="F:nucleic acid binding"/>
    <property type="evidence" value="ECO:0007669"/>
    <property type="project" value="InterPro"/>
</dbReference>
<dbReference type="Gene3D" id="3.30.420.10">
    <property type="entry name" value="Ribonuclease H-like superfamily/Ribonuclease H"/>
    <property type="match status" value="1"/>
</dbReference>
<keyword evidence="1" id="KW-0645">Protease</keyword>
<dbReference type="InterPro" id="IPR025314">
    <property type="entry name" value="DUF4219"/>
</dbReference>
<comment type="caution">
    <text evidence="6">The sequence shown here is derived from an EMBL/GenBank/DDBJ whole genome shotgun (WGS) entry which is preliminary data.</text>
</comment>
<dbReference type="Pfam" id="PF14223">
    <property type="entry name" value="Retrotran_gag_2"/>
    <property type="match status" value="2"/>
</dbReference>
<keyword evidence="7" id="KW-1185">Reference proteome</keyword>
<dbReference type="GO" id="GO:0015074">
    <property type="term" value="P:DNA integration"/>
    <property type="evidence" value="ECO:0007669"/>
    <property type="project" value="InterPro"/>
</dbReference>
<dbReference type="InterPro" id="IPR036875">
    <property type="entry name" value="Znf_CCHC_sf"/>
</dbReference>
<gene>
    <name evidence="6" type="ORF">E3N88_28549</name>
</gene>
<keyword evidence="2" id="KW-0479">Metal-binding</keyword>
<dbReference type="InterPro" id="IPR001584">
    <property type="entry name" value="Integrase_cat-core"/>
</dbReference>
<feature type="region of interest" description="Disordered" evidence="3">
    <location>
        <begin position="187"/>
        <end position="238"/>
    </location>
</feature>
<evidence type="ECO:0008006" key="8">
    <source>
        <dbReference type="Google" id="ProtNLM"/>
    </source>
</evidence>
<keyword evidence="2" id="KW-0863">Zinc-finger</keyword>
<evidence type="ECO:0000256" key="1">
    <source>
        <dbReference type="ARBA" id="ARBA00022670"/>
    </source>
</evidence>
<feature type="domain" description="CCHC-type" evidence="4">
    <location>
        <begin position="244"/>
        <end position="258"/>
    </location>
</feature>
<dbReference type="SUPFAM" id="SSF53098">
    <property type="entry name" value="Ribonuclease H-like"/>
    <property type="match status" value="1"/>
</dbReference>
<name>A0A5N6N033_9ASTR</name>
<feature type="domain" description="Integrase catalytic" evidence="5">
    <location>
        <begin position="468"/>
        <end position="636"/>
    </location>
</feature>
<evidence type="ECO:0000313" key="7">
    <source>
        <dbReference type="Proteomes" id="UP000326396"/>
    </source>
</evidence>
<protein>
    <recommendedName>
        <fullName evidence="8">Integrase catalytic domain-containing protein</fullName>
    </recommendedName>
</protein>
<dbReference type="Pfam" id="PF22936">
    <property type="entry name" value="Pol_BBD"/>
    <property type="match status" value="1"/>
</dbReference>
<dbReference type="PROSITE" id="PS50158">
    <property type="entry name" value="ZF_CCHC"/>
    <property type="match status" value="1"/>
</dbReference>
<accession>A0A5N6N033</accession>
<dbReference type="AlphaFoldDB" id="A0A5N6N033"/>
<dbReference type="InterPro" id="IPR036397">
    <property type="entry name" value="RNaseH_sf"/>
</dbReference>
<reference evidence="6 7" key="1">
    <citation type="submission" date="2019-05" db="EMBL/GenBank/DDBJ databases">
        <title>Mikania micrantha, genome provides insights into the molecular mechanism of rapid growth.</title>
        <authorList>
            <person name="Liu B."/>
        </authorList>
    </citation>
    <scope>NUCLEOTIDE SEQUENCE [LARGE SCALE GENOMIC DNA]</scope>
    <source>
        <strain evidence="6">NLD-2019</strain>
        <tissue evidence="6">Leaf</tissue>
    </source>
</reference>
<feature type="compositionally biased region" description="Basic residues" evidence="3">
    <location>
        <begin position="207"/>
        <end position="216"/>
    </location>
</feature>
<dbReference type="InterPro" id="IPR054722">
    <property type="entry name" value="PolX-like_BBD"/>
</dbReference>
<dbReference type="InterPro" id="IPR001878">
    <property type="entry name" value="Znf_CCHC"/>
</dbReference>
<dbReference type="InterPro" id="IPR025724">
    <property type="entry name" value="GAG-pre-integrase_dom"/>
</dbReference>
<feature type="compositionally biased region" description="Basic and acidic residues" evidence="3">
    <location>
        <begin position="627"/>
        <end position="637"/>
    </location>
</feature>
<keyword evidence="1" id="KW-0378">Hydrolase</keyword>
<feature type="region of interest" description="Disordered" evidence="3">
    <location>
        <begin position="829"/>
        <end position="852"/>
    </location>
</feature>
<dbReference type="PANTHER" id="PTHR42648">
    <property type="entry name" value="TRANSPOSASE, PUTATIVE-RELATED"/>
    <property type="match status" value="1"/>
</dbReference>
<dbReference type="GO" id="GO:0008270">
    <property type="term" value="F:zinc ion binding"/>
    <property type="evidence" value="ECO:0007669"/>
    <property type="project" value="UniProtKB-KW"/>
</dbReference>
<feature type="region of interest" description="Disordered" evidence="3">
    <location>
        <begin position="624"/>
        <end position="693"/>
    </location>
</feature>
<dbReference type="GO" id="GO:0008233">
    <property type="term" value="F:peptidase activity"/>
    <property type="evidence" value="ECO:0007669"/>
    <property type="project" value="UniProtKB-KW"/>
</dbReference>
<feature type="compositionally biased region" description="Low complexity" evidence="3">
    <location>
        <begin position="659"/>
        <end position="673"/>
    </location>
</feature>
<dbReference type="Proteomes" id="UP000326396">
    <property type="component" value="Linkage Group LG4"/>
</dbReference>
<dbReference type="InterPro" id="IPR012337">
    <property type="entry name" value="RNaseH-like_sf"/>
</dbReference>
<dbReference type="SUPFAM" id="SSF57756">
    <property type="entry name" value="Retrovirus zinc finger-like domains"/>
    <property type="match status" value="1"/>
</dbReference>
<dbReference type="Gene3D" id="4.10.60.10">
    <property type="entry name" value="Zinc finger, CCHC-type"/>
    <property type="match status" value="1"/>
</dbReference>
<evidence type="ECO:0000313" key="6">
    <source>
        <dbReference type="EMBL" id="KAD4179958.1"/>
    </source>
</evidence>
<evidence type="ECO:0000256" key="2">
    <source>
        <dbReference type="PROSITE-ProRule" id="PRU00047"/>
    </source>
</evidence>
<dbReference type="OrthoDB" id="6776856at2759"/>
<dbReference type="Pfam" id="PF13976">
    <property type="entry name" value="gag_pre-integrs"/>
    <property type="match status" value="1"/>
</dbReference>
<dbReference type="PANTHER" id="PTHR42648:SF25">
    <property type="entry name" value="RNA-DIRECTED DNA POLYMERASE"/>
    <property type="match status" value="1"/>
</dbReference>
<dbReference type="SMART" id="SM00343">
    <property type="entry name" value="ZnF_C2HC"/>
    <property type="match status" value="1"/>
</dbReference>
<dbReference type="InterPro" id="IPR039537">
    <property type="entry name" value="Retrotran_Ty1/copia-like"/>
</dbReference>
<organism evidence="6 7">
    <name type="scientific">Mikania micrantha</name>
    <name type="common">bitter vine</name>
    <dbReference type="NCBI Taxonomy" id="192012"/>
    <lineage>
        <taxon>Eukaryota</taxon>
        <taxon>Viridiplantae</taxon>
        <taxon>Streptophyta</taxon>
        <taxon>Embryophyta</taxon>
        <taxon>Tracheophyta</taxon>
        <taxon>Spermatophyta</taxon>
        <taxon>Magnoliopsida</taxon>
        <taxon>eudicotyledons</taxon>
        <taxon>Gunneridae</taxon>
        <taxon>Pentapetalae</taxon>
        <taxon>asterids</taxon>
        <taxon>campanulids</taxon>
        <taxon>Asterales</taxon>
        <taxon>Asteraceae</taxon>
        <taxon>Asteroideae</taxon>
        <taxon>Heliantheae alliance</taxon>
        <taxon>Eupatorieae</taxon>
        <taxon>Mikania</taxon>
    </lineage>
</organism>
<dbReference type="Pfam" id="PF00665">
    <property type="entry name" value="rve"/>
    <property type="match status" value="1"/>
</dbReference>
<sequence length="852" mass="96073">MADKEAPPNQMATVDRSINIPFQCPILTDTNYTIWSLRIKAIFKAHGIWDAIEPGTTVVPKKDNAAIALLYQALPEDLVIQVAYCERAAEIWQAIKTRHVGVERVMEARLQTLNVEFAAAKMKDGEKIDDFATKLSGFASRSASLGKPIEETNLEVIGRLKAYEERTKNTKPNHDQMMLSYEEWDQKRKQAKNLGRGRGIGQETRGRGRGRGHTGGRGRGMGHGQTSREGAQEPEKKDRSKIQCFRCDAFGHYSADCPTRQNEEKVTLSQANADGPALLMTVAEQDKRELIYVNEDKVLPANYGSHNDGEFVLYLDTGVTNHMTGNRKLFSVLDTSVRGEVRFEDNSCVEIEVLGKPRKKCEISIKDGVLAIFEQDGTLLMKTSRSPNRLYRINLKIGSPICLLAKAGDVAWLWHARLGHVNFDTIKRLGAGNLVQGVPPIEHPSQLCEACLAGKHTRQSFPSQSSFRSKTPLEQVYGDLCGPITPATNARNRNILLIVDDHSQFMWPYMLKTKDEALEKFKIFKARVENQYGKKIKVLRTDWGGEFTSKDFNTFCEHSWITRQLTAPYTPQQNGIVERRNRTVMSTTRSILNAMRMPQELWAEADWSKEQDQNHSKQVDFVLHSDPPYEDRSTHGSEEDEHSSPVRSQLGSPVHRDSPPSTSENTSSPNGSTFSSPESTIAGCGPMLPESATRVYGDSDPFIAEVKIRHAGIDQVQKARLQTIKTEFDRMQMKEDETIDSFTARLSSIVSRATNCDFTFDQQTIVRRLLNSVPNRFIQIVASIEQFTNLDTMTLDETIGKLKTFEERIKSRRANISGNHDKLLLTKHDNKTGQRRQFGNHGQKKFNPSQKK</sequence>